<sequence length="355" mass="40816">MGEIYITEFSLDEELADGPTTYQLVATDNAGLTTSAEYTVVYTSPFYRALWFQMIVVLLPIAVLAGVWVQRIRRRRQLMKRRFNPYIAGAPVLDTEMFFGREQLIERILQTIHNNSLLLYGERRIGKTSLQHHLRRRLQQLDDPNYDFFPVYVDLQGTPESQFFATLAEDVFHELESLLGGMRPGEGLDSDVDYGYRELVADLRRVLKILEKGSSKQVKLVLLIDEVDELNAYDPRVNQRLRSLFMKSFAENLVAVVSGVEIRKQWDKEGSPWYNFFEEIEVTPIGRDDVVELITRPIGGVFKIDQAVVDRIIELTDRKPYQVQRLCIALVNRMYEQGTRQITAADVDAVAGNNV</sequence>
<evidence type="ECO:0000313" key="3">
    <source>
        <dbReference type="EMBL" id="MBD3869919.1"/>
    </source>
</evidence>
<dbReference type="InterPro" id="IPR027417">
    <property type="entry name" value="P-loop_NTPase"/>
</dbReference>
<dbReference type="PANTHER" id="PTHR34301:SF8">
    <property type="entry name" value="ATPASE DOMAIN-CONTAINING PROTEIN"/>
    <property type="match status" value="1"/>
</dbReference>
<dbReference type="GO" id="GO:0005524">
    <property type="term" value="F:ATP binding"/>
    <property type="evidence" value="ECO:0007669"/>
    <property type="project" value="UniProtKB-KW"/>
</dbReference>
<name>A0A8J6Y5H0_9BACT</name>
<protein>
    <submittedName>
        <fullName evidence="3">ATP-binding protein</fullName>
    </submittedName>
</protein>
<accession>A0A8J6Y5H0</accession>
<dbReference type="EMBL" id="JACXWA010000013">
    <property type="protein sequence ID" value="MBD3869919.1"/>
    <property type="molecule type" value="Genomic_DNA"/>
</dbReference>
<evidence type="ECO:0000256" key="1">
    <source>
        <dbReference type="SAM" id="Phobius"/>
    </source>
</evidence>
<keyword evidence="1" id="KW-0812">Transmembrane</keyword>
<dbReference type="SUPFAM" id="SSF52540">
    <property type="entry name" value="P-loop containing nucleoside triphosphate hydrolases"/>
    <property type="match status" value="1"/>
</dbReference>
<keyword evidence="3" id="KW-0067">ATP-binding</keyword>
<reference evidence="3 4" key="1">
    <citation type="submission" date="2020-08" db="EMBL/GenBank/DDBJ databases">
        <title>Acidobacteriota in marine sediments use diverse sulfur dissimilation pathways.</title>
        <authorList>
            <person name="Wasmund K."/>
        </authorList>
    </citation>
    <scope>NUCLEOTIDE SEQUENCE [LARGE SCALE GENOMIC DNA]</scope>
    <source>
        <strain evidence="3">MAG AM3-A</strain>
    </source>
</reference>
<evidence type="ECO:0000259" key="2">
    <source>
        <dbReference type="Pfam" id="PF20703"/>
    </source>
</evidence>
<comment type="caution">
    <text evidence="3">The sequence shown here is derived from an EMBL/GenBank/DDBJ whole genome shotgun (WGS) entry which is preliminary data.</text>
</comment>
<feature type="transmembrane region" description="Helical" evidence="1">
    <location>
        <begin position="50"/>
        <end position="69"/>
    </location>
</feature>
<proteinExistence type="predicted"/>
<dbReference type="InterPro" id="IPR049052">
    <property type="entry name" value="nSTAND1"/>
</dbReference>
<keyword evidence="1" id="KW-0472">Membrane</keyword>
<dbReference type="Gene3D" id="3.40.50.300">
    <property type="entry name" value="P-loop containing nucleotide triphosphate hydrolases"/>
    <property type="match status" value="1"/>
</dbReference>
<dbReference type="Pfam" id="PF20703">
    <property type="entry name" value="nSTAND1"/>
    <property type="match status" value="1"/>
</dbReference>
<dbReference type="Proteomes" id="UP000598633">
    <property type="component" value="Unassembled WGS sequence"/>
</dbReference>
<dbReference type="AlphaFoldDB" id="A0A8J6Y5H0"/>
<gene>
    <name evidence="3" type="ORF">IFJ97_01000</name>
</gene>
<keyword evidence="1" id="KW-1133">Transmembrane helix</keyword>
<dbReference type="PANTHER" id="PTHR34301">
    <property type="entry name" value="DNA-BINDING PROTEIN-RELATED"/>
    <property type="match status" value="1"/>
</dbReference>
<keyword evidence="3" id="KW-0547">Nucleotide-binding</keyword>
<evidence type="ECO:0000313" key="4">
    <source>
        <dbReference type="Proteomes" id="UP000598633"/>
    </source>
</evidence>
<feature type="domain" description="Novel STAND NTPase 1" evidence="2">
    <location>
        <begin position="94"/>
        <end position="346"/>
    </location>
</feature>
<organism evidence="3 4">
    <name type="scientific">Candidatus Sulfomarinibacter kjeldsenii</name>
    <dbReference type="NCBI Taxonomy" id="2885994"/>
    <lineage>
        <taxon>Bacteria</taxon>
        <taxon>Pseudomonadati</taxon>
        <taxon>Acidobacteriota</taxon>
        <taxon>Thermoanaerobaculia</taxon>
        <taxon>Thermoanaerobaculales</taxon>
        <taxon>Candidatus Sulfomarinibacteraceae</taxon>
        <taxon>Candidatus Sulfomarinibacter</taxon>
    </lineage>
</organism>